<evidence type="ECO:0000256" key="1">
    <source>
        <dbReference type="ARBA" id="ARBA00022679"/>
    </source>
</evidence>
<sequence>MKTLGIDLRILPTDGSLGAGVAHAARELTEVLFLRAGKFDTDLYALTPKGAQTSFSEENTIELEDASGKSLRSALKKHSLDQLFVPGGSIAPFLSIPSIPWVHDLAIFTHPECFSQSTLKRFFTTRAFIRGLRKAPRIFSVSEDTKRSLVQQLGIPEEKIIVTYEGVSVPENIKSLPRILEPDQRFFLSLGTLEPRKNITFAANVFLEAGIEAKYVIAGKTGWGNVVLPQDPRIIRIEGVSEVKKWALLRDADALLLPSLHEGFGRTALEAMAVGTPVVASRVGAIPEVLGEQGILLAPSDSAAWKQALRSVWERKGAFEAERARAKIRANSFDWERVAETILASI</sequence>
<dbReference type="PANTHER" id="PTHR46401">
    <property type="entry name" value="GLYCOSYLTRANSFERASE WBBK-RELATED"/>
    <property type="match status" value="1"/>
</dbReference>
<gene>
    <name evidence="2" type="ORF">COX00_02625</name>
</gene>
<reference evidence="2 3" key="1">
    <citation type="submission" date="2017-09" db="EMBL/GenBank/DDBJ databases">
        <title>Depth-based differentiation of microbial function through sediment-hosted aquifers and enrichment of novel symbionts in the deep terrestrial subsurface.</title>
        <authorList>
            <person name="Probst A.J."/>
            <person name="Ladd B."/>
            <person name="Jarett J.K."/>
            <person name="Geller-Mcgrath D.E."/>
            <person name="Sieber C.M."/>
            <person name="Emerson J.B."/>
            <person name="Anantharaman K."/>
            <person name="Thomas B.C."/>
            <person name="Malmstrom R."/>
            <person name="Stieglmeier M."/>
            <person name="Klingl A."/>
            <person name="Woyke T."/>
            <person name="Ryan C.M."/>
            <person name="Banfield J.F."/>
        </authorList>
    </citation>
    <scope>NUCLEOTIDE SEQUENCE [LARGE SCALE GENOMIC DNA]</scope>
    <source>
        <strain evidence="2">CG22_combo_CG10-13_8_21_14_all_47_17</strain>
    </source>
</reference>
<proteinExistence type="predicted"/>
<organism evidence="2 3">
    <name type="scientific">Candidatus Uhrbacteria bacterium CG22_combo_CG10-13_8_21_14_all_47_17</name>
    <dbReference type="NCBI Taxonomy" id="1975041"/>
    <lineage>
        <taxon>Bacteria</taxon>
        <taxon>Candidatus Uhriibacteriota</taxon>
    </lineage>
</organism>
<dbReference type="GO" id="GO:0016757">
    <property type="term" value="F:glycosyltransferase activity"/>
    <property type="evidence" value="ECO:0007669"/>
    <property type="project" value="TreeGrafter"/>
</dbReference>
<dbReference type="SUPFAM" id="SSF53756">
    <property type="entry name" value="UDP-Glycosyltransferase/glycogen phosphorylase"/>
    <property type="match status" value="1"/>
</dbReference>
<keyword evidence="1" id="KW-0808">Transferase</keyword>
<dbReference type="Proteomes" id="UP000231581">
    <property type="component" value="Unassembled WGS sequence"/>
</dbReference>
<dbReference type="EMBL" id="PCSZ01000050">
    <property type="protein sequence ID" value="PIP60596.1"/>
    <property type="molecule type" value="Genomic_DNA"/>
</dbReference>
<accession>A0A2H0BSD7</accession>
<evidence type="ECO:0000313" key="3">
    <source>
        <dbReference type="Proteomes" id="UP000231581"/>
    </source>
</evidence>
<dbReference type="CDD" id="cd03809">
    <property type="entry name" value="GT4_MtfB-like"/>
    <property type="match status" value="1"/>
</dbReference>
<protein>
    <submittedName>
        <fullName evidence="2">Uncharacterized protein</fullName>
    </submittedName>
</protein>
<dbReference type="GO" id="GO:0009103">
    <property type="term" value="P:lipopolysaccharide biosynthetic process"/>
    <property type="evidence" value="ECO:0007669"/>
    <property type="project" value="TreeGrafter"/>
</dbReference>
<dbReference type="Pfam" id="PF13692">
    <property type="entry name" value="Glyco_trans_1_4"/>
    <property type="match status" value="1"/>
</dbReference>
<comment type="caution">
    <text evidence="2">The sequence shown here is derived from an EMBL/GenBank/DDBJ whole genome shotgun (WGS) entry which is preliminary data.</text>
</comment>
<evidence type="ECO:0000313" key="2">
    <source>
        <dbReference type="EMBL" id="PIP60596.1"/>
    </source>
</evidence>
<dbReference type="Gene3D" id="3.40.50.2000">
    <property type="entry name" value="Glycogen Phosphorylase B"/>
    <property type="match status" value="2"/>
</dbReference>
<name>A0A2H0BSD7_9BACT</name>
<dbReference type="AlphaFoldDB" id="A0A2H0BSD7"/>
<dbReference type="PANTHER" id="PTHR46401:SF2">
    <property type="entry name" value="GLYCOSYLTRANSFERASE WBBK-RELATED"/>
    <property type="match status" value="1"/>
</dbReference>